<evidence type="ECO:0000313" key="2">
    <source>
        <dbReference type="Proteomes" id="UP000182573"/>
    </source>
</evidence>
<dbReference type="EMBL" id="FNOF01000035">
    <property type="protein sequence ID" value="SDX35297.1"/>
    <property type="molecule type" value="Genomic_DNA"/>
</dbReference>
<organism evidence="1 2">
    <name type="scientific">Haloarcula vallismortis</name>
    <name type="common">Halobacterium vallismortis</name>
    <dbReference type="NCBI Taxonomy" id="28442"/>
    <lineage>
        <taxon>Archaea</taxon>
        <taxon>Methanobacteriati</taxon>
        <taxon>Methanobacteriota</taxon>
        <taxon>Stenosarchaea group</taxon>
        <taxon>Halobacteria</taxon>
        <taxon>Halobacteriales</taxon>
        <taxon>Haloarculaceae</taxon>
        <taxon>Haloarcula</taxon>
    </lineage>
</organism>
<dbReference type="AlphaFoldDB" id="A0A1H3B050"/>
<name>A0A1H3B050_HALVA</name>
<dbReference type="Proteomes" id="UP000182573">
    <property type="component" value="Unassembled WGS sequence"/>
</dbReference>
<dbReference type="RefSeq" id="WP_004517578.1">
    <property type="nucleotide sequence ID" value="NZ_FNOF01000035.1"/>
</dbReference>
<protein>
    <submittedName>
        <fullName evidence="1">Uncharacterized protein</fullName>
    </submittedName>
</protein>
<accession>A0A1H3B050</accession>
<proteinExistence type="predicted"/>
<reference evidence="1 2" key="1">
    <citation type="submission" date="2016-10" db="EMBL/GenBank/DDBJ databases">
        <authorList>
            <person name="de Groot N.N."/>
        </authorList>
    </citation>
    <scope>NUCLEOTIDE SEQUENCE [LARGE SCALE GENOMIC DNA]</scope>
    <source>
        <strain evidence="1 2">DSM 3756</strain>
    </source>
</reference>
<evidence type="ECO:0000313" key="1">
    <source>
        <dbReference type="EMBL" id="SDX35297.1"/>
    </source>
</evidence>
<sequence length="174" mass="19348">MSKNDLTEMSIAELRERKADLGDDDYGLNADHVDEELARRREERAREMELLDMKLKLEQAKDAGLTDDPTVQRIQEHVAQLEEDLHPDPRSDLAALAGVDEERVTDLSDSEVEQARTHLEAIDMVAGSSGAGQQTIVKEHREGLEELLDGHDLKVAELSGVPDVEERGVTVSDL</sequence>
<dbReference type="STRING" id="28442.SAMN05443574_1355"/>
<gene>
    <name evidence="1" type="ORF">SAMN05443574_1355</name>
</gene>